<accession>A0A915DWJ3</accession>
<dbReference type="InterPro" id="IPR036397">
    <property type="entry name" value="RNaseH_sf"/>
</dbReference>
<sequence length="313" mass="36012">MKDGASQESLITWEYRRKVFVMLTIAKRIRKCTKRMAGSERQVQGWSIWSSSSRKAVYIAKECQRTSQFCEGTSKLDCRSMEERALVDESKFNMIGSDGKGYVRRPVNKRFDPKYTKGTVKFGGGNIMVWGCFSWHGLGPLRLIFQQDNDPKHKAKIITKWLQDNSVDVMQWPAQSPDLNPIENLWYEAERRMGGHKHKKSDELFKAVKKAWESIPKERLEKLVESMQEDARLLLILTDMLQNIKMLFWLLGGAHPTLTIPINVLLLIGQSIVFVLAISCHNFIVRPMSLLPLDHHSTYYCAIACVTLAYLLL</sequence>
<reference evidence="4" key="1">
    <citation type="submission" date="2022-11" db="UniProtKB">
        <authorList>
            <consortium name="WormBaseParasite"/>
        </authorList>
    </citation>
    <scope>IDENTIFICATION</scope>
</reference>
<dbReference type="Pfam" id="PF13358">
    <property type="entry name" value="DDE_3"/>
    <property type="match status" value="1"/>
</dbReference>
<dbReference type="WBParaSite" id="jg23935">
    <property type="protein sequence ID" value="jg23935"/>
    <property type="gene ID" value="jg23935"/>
</dbReference>
<keyword evidence="1" id="KW-0472">Membrane</keyword>
<protein>
    <submittedName>
        <fullName evidence="4">Tc1-like transposase DDE domain-containing protein</fullName>
    </submittedName>
</protein>
<proteinExistence type="predicted"/>
<evidence type="ECO:0000313" key="3">
    <source>
        <dbReference type="Proteomes" id="UP000887574"/>
    </source>
</evidence>
<evidence type="ECO:0000259" key="2">
    <source>
        <dbReference type="Pfam" id="PF13358"/>
    </source>
</evidence>
<keyword evidence="1" id="KW-1133">Transmembrane helix</keyword>
<dbReference type="InterPro" id="IPR038717">
    <property type="entry name" value="Tc1-like_DDE_dom"/>
</dbReference>
<dbReference type="PANTHER" id="PTHR23022">
    <property type="entry name" value="TRANSPOSABLE ELEMENT-RELATED"/>
    <property type="match status" value="1"/>
</dbReference>
<dbReference type="AlphaFoldDB" id="A0A915DWJ3"/>
<dbReference type="GO" id="GO:0003676">
    <property type="term" value="F:nucleic acid binding"/>
    <property type="evidence" value="ECO:0007669"/>
    <property type="project" value="InterPro"/>
</dbReference>
<dbReference type="InterPro" id="IPR052338">
    <property type="entry name" value="Transposase_5"/>
</dbReference>
<keyword evidence="1" id="KW-0812">Transmembrane</keyword>
<organism evidence="3 4">
    <name type="scientific">Ditylenchus dipsaci</name>
    <dbReference type="NCBI Taxonomy" id="166011"/>
    <lineage>
        <taxon>Eukaryota</taxon>
        <taxon>Metazoa</taxon>
        <taxon>Ecdysozoa</taxon>
        <taxon>Nematoda</taxon>
        <taxon>Chromadorea</taxon>
        <taxon>Rhabditida</taxon>
        <taxon>Tylenchina</taxon>
        <taxon>Tylenchomorpha</taxon>
        <taxon>Sphaerularioidea</taxon>
        <taxon>Anguinidae</taxon>
        <taxon>Anguininae</taxon>
        <taxon>Ditylenchus</taxon>
    </lineage>
</organism>
<feature type="transmembrane region" description="Helical" evidence="1">
    <location>
        <begin position="264"/>
        <end position="285"/>
    </location>
</feature>
<dbReference type="Proteomes" id="UP000887574">
    <property type="component" value="Unplaced"/>
</dbReference>
<name>A0A915DWJ3_9BILA</name>
<feature type="domain" description="Tc1-like transposase DDE" evidence="2">
    <location>
        <begin position="144"/>
        <end position="204"/>
    </location>
</feature>
<evidence type="ECO:0000256" key="1">
    <source>
        <dbReference type="SAM" id="Phobius"/>
    </source>
</evidence>
<evidence type="ECO:0000313" key="4">
    <source>
        <dbReference type="WBParaSite" id="jg23935"/>
    </source>
</evidence>
<keyword evidence="3" id="KW-1185">Reference proteome</keyword>
<dbReference type="PANTHER" id="PTHR23022:SF134">
    <property type="entry name" value="TRANSPOSABLE ELEMENT TC1 TRANSPOSASE"/>
    <property type="match status" value="1"/>
</dbReference>
<dbReference type="Gene3D" id="3.30.420.10">
    <property type="entry name" value="Ribonuclease H-like superfamily/Ribonuclease H"/>
    <property type="match status" value="2"/>
</dbReference>